<feature type="domain" description="DUF7745" evidence="2">
    <location>
        <begin position="4"/>
        <end position="82"/>
    </location>
</feature>
<gene>
    <name evidence="3" type="ORF">Goklo_017633</name>
</gene>
<name>A0A7J8UI64_9ROSI</name>
<feature type="coiled-coil region" evidence="1">
    <location>
        <begin position="84"/>
        <end position="111"/>
    </location>
</feature>
<dbReference type="AlphaFoldDB" id="A0A7J8UI64"/>
<sequence>MAILQNLQEKDVEWRAPWMIPIEILYRCGDFDWIPLLKIWGAIKYVPLLVLRQYRSRQFIPVTQGLAQCKFSYKGDNYKKKGKIGELEEELQNCELRVEFFERGNEQWQEQLHRSQGQIRERDYIIGEAVAQVREVADHLQTLVVQADVLSLKYESESSQGRELAWLLRKVKALSIKAKPYM</sequence>
<dbReference type="Proteomes" id="UP000593573">
    <property type="component" value="Unassembled WGS sequence"/>
</dbReference>
<protein>
    <recommendedName>
        <fullName evidence="2">DUF7745 domain-containing protein</fullName>
    </recommendedName>
</protein>
<dbReference type="OrthoDB" id="989156at2759"/>
<proteinExistence type="predicted"/>
<dbReference type="PANTHER" id="PTHR48200:SF1">
    <property type="entry name" value="AMINOTRANSFERASE-LIKE PLANT MOBILE DOMAIN-CONTAINING PROTEIN"/>
    <property type="match status" value="1"/>
</dbReference>
<dbReference type="PANTHER" id="PTHR48200">
    <property type="entry name" value="PROTEIN, PUTATIVE-RELATED"/>
    <property type="match status" value="1"/>
</dbReference>
<reference evidence="3 4" key="1">
    <citation type="journal article" date="2019" name="Genome Biol. Evol.">
        <title>Insights into the evolution of the New World diploid cottons (Gossypium, subgenus Houzingenia) based on genome sequencing.</title>
        <authorList>
            <person name="Grover C.E."/>
            <person name="Arick M.A. 2nd"/>
            <person name="Thrash A."/>
            <person name="Conover J.L."/>
            <person name="Sanders W.S."/>
            <person name="Peterson D.G."/>
            <person name="Frelichowski J.E."/>
            <person name="Scheffler J.A."/>
            <person name="Scheffler B.E."/>
            <person name="Wendel J.F."/>
        </authorList>
    </citation>
    <scope>NUCLEOTIDE SEQUENCE [LARGE SCALE GENOMIC DNA]</scope>
    <source>
        <strain evidence="3">57</strain>
        <tissue evidence="3">Leaf</tissue>
    </source>
</reference>
<dbReference type="EMBL" id="JABFAB010000006">
    <property type="protein sequence ID" value="MBA0650178.1"/>
    <property type="molecule type" value="Genomic_DNA"/>
</dbReference>
<dbReference type="Pfam" id="PF24924">
    <property type="entry name" value="DUF7745"/>
    <property type="match status" value="1"/>
</dbReference>
<comment type="caution">
    <text evidence="3">The sequence shown here is derived from an EMBL/GenBank/DDBJ whole genome shotgun (WGS) entry which is preliminary data.</text>
</comment>
<keyword evidence="4" id="KW-1185">Reference proteome</keyword>
<evidence type="ECO:0000259" key="2">
    <source>
        <dbReference type="Pfam" id="PF24924"/>
    </source>
</evidence>
<accession>A0A7J8UI64</accession>
<evidence type="ECO:0000256" key="1">
    <source>
        <dbReference type="SAM" id="Coils"/>
    </source>
</evidence>
<keyword evidence="1" id="KW-0175">Coiled coil</keyword>
<evidence type="ECO:0000313" key="4">
    <source>
        <dbReference type="Proteomes" id="UP000593573"/>
    </source>
</evidence>
<dbReference type="InterPro" id="IPR056647">
    <property type="entry name" value="DUF7745"/>
</dbReference>
<evidence type="ECO:0000313" key="3">
    <source>
        <dbReference type="EMBL" id="MBA0650178.1"/>
    </source>
</evidence>
<organism evidence="3 4">
    <name type="scientific">Gossypium klotzschianum</name>
    <dbReference type="NCBI Taxonomy" id="34286"/>
    <lineage>
        <taxon>Eukaryota</taxon>
        <taxon>Viridiplantae</taxon>
        <taxon>Streptophyta</taxon>
        <taxon>Embryophyta</taxon>
        <taxon>Tracheophyta</taxon>
        <taxon>Spermatophyta</taxon>
        <taxon>Magnoliopsida</taxon>
        <taxon>eudicotyledons</taxon>
        <taxon>Gunneridae</taxon>
        <taxon>Pentapetalae</taxon>
        <taxon>rosids</taxon>
        <taxon>malvids</taxon>
        <taxon>Malvales</taxon>
        <taxon>Malvaceae</taxon>
        <taxon>Malvoideae</taxon>
        <taxon>Gossypium</taxon>
    </lineage>
</organism>